<evidence type="ECO:0000313" key="3">
    <source>
        <dbReference type="Proteomes" id="UP000242886"/>
    </source>
</evidence>
<keyword evidence="1" id="KW-0472">Membrane</keyword>
<dbReference type="Proteomes" id="UP000242886">
    <property type="component" value="Chromosome SDENCHOL"/>
</dbReference>
<reference evidence="2" key="1">
    <citation type="submission" date="2017-03" db="EMBL/GenBank/DDBJ databases">
        <authorList>
            <consortium name="AG Boll"/>
        </authorList>
    </citation>
    <scope>NUCLEOTIDE SEQUENCE [LARGE SCALE GENOMIC DNA]</scope>
    <source>
        <strain evidence="2">Chol</strain>
    </source>
</reference>
<evidence type="ECO:0008006" key="4">
    <source>
        <dbReference type="Google" id="ProtNLM"/>
    </source>
</evidence>
<keyword evidence="3" id="KW-1185">Reference proteome</keyword>
<gene>
    <name evidence="2" type="ORF">SDENCHOL_20573</name>
</gene>
<dbReference type="RefSeq" id="WP_154717057.1">
    <property type="nucleotide sequence ID" value="NZ_LT837803.1"/>
</dbReference>
<dbReference type="EMBL" id="LT837803">
    <property type="protein sequence ID" value="SMB28141.1"/>
    <property type="molecule type" value="Genomic_DNA"/>
</dbReference>
<protein>
    <recommendedName>
        <fullName evidence="4">Iron uptake protein</fullName>
    </recommendedName>
</protein>
<name>A0A7Z7HRT4_9PROT</name>
<accession>A0A7Z7HRT4</accession>
<organism evidence="2 3">
    <name type="scientific">Sterolibacterium denitrificans</name>
    <dbReference type="NCBI Taxonomy" id="157592"/>
    <lineage>
        <taxon>Bacteria</taxon>
        <taxon>Pseudomonadati</taxon>
        <taxon>Pseudomonadota</taxon>
        <taxon>Betaproteobacteria</taxon>
        <taxon>Nitrosomonadales</taxon>
        <taxon>Sterolibacteriaceae</taxon>
        <taxon>Sterolibacterium</taxon>
    </lineage>
</organism>
<feature type="transmembrane region" description="Helical" evidence="1">
    <location>
        <begin position="21"/>
        <end position="44"/>
    </location>
</feature>
<feature type="transmembrane region" description="Helical" evidence="1">
    <location>
        <begin position="50"/>
        <end position="69"/>
    </location>
</feature>
<keyword evidence="1" id="KW-1133">Transmembrane helix</keyword>
<evidence type="ECO:0000256" key="1">
    <source>
        <dbReference type="SAM" id="Phobius"/>
    </source>
</evidence>
<dbReference type="AlphaFoldDB" id="A0A7Z7HRT4"/>
<sequence>MTTRKHPPIRRDWLSKTLAGFVCGGLIALGSSGLLVTGFAGMPLPTLGQLAMWLLAPVWLGVMSGVYFFASGLRAWLWLGGASALILGLMLALRTT</sequence>
<evidence type="ECO:0000313" key="2">
    <source>
        <dbReference type="EMBL" id="SMB28141.1"/>
    </source>
</evidence>
<keyword evidence="1" id="KW-0812">Transmembrane</keyword>
<proteinExistence type="predicted"/>
<feature type="transmembrane region" description="Helical" evidence="1">
    <location>
        <begin position="76"/>
        <end position="93"/>
    </location>
</feature>